<feature type="domain" description="Dihydroxy-acid/6-phosphogluconate dehydratase N-terminal" evidence="3">
    <location>
        <begin position="88"/>
        <end position="259"/>
    </location>
</feature>
<dbReference type="SUPFAM" id="SSF143975">
    <property type="entry name" value="IlvD/EDD N-terminal domain-like"/>
    <property type="match status" value="1"/>
</dbReference>
<comment type="caution">
    <text evidence="5">The sequence shown here is derived from an EMBL/GenBank/DDBJ whole genome shotgun (WGS) entry which is preliminary data.</text>
</comment>
<proteinExistence type="inferred from homology"/>
<evidence type="ECO:0000259" key="4">
    <source>
        <dbReference type="Pfam" id="PF24877"/>
    </source>
</evidence>
<keyword evidence="6" id="KW-1185">Reference proteome</keyword>
<evidence type="ECO:0000313" key="6">
    <source>
        <dbReference type="Proteomes" id="UP001388673"/>
    </source>
</evidence>
<dbReference type="InterPro" id="IPR056740">
    <property type="entry name" value="ILV_EDD_C"/>
</dbReference>
<dbReference type="InterPro" id="IPR050165">
    <property type="entry name" value="DHAD_IlvD/Edd"/>
</dbReference>
<dbReference type="EMBL" id="JBCAWK010000004">
    <property type="protein sequence ID" value="KAK8861279.1"/>
    <property type="molecule type" value="Genomic_DNA"/>
</dbReference>
<dbReference type="PANTHER" id="PTHR21000">
    <property type="entry name" value="DIHYDROXY-ACID DEHYDRATASE DAD"/>
    <property type="match status" value="1"/>
</dbReference>
<keyword evidence="2" id="KW-0456">Lyase</keyword>
<dbReference type="PANTHER" id="PTHR21000:SF5">
    <property type="entry name" value="DIHYDROXY-ACID DEHYDRATASE, MITOCHONDRIAL"/>
    <property type="match status" value="1"/>
</dbReference>
<dbReference type="InterPro" id="IPR020558">
    <property type="entry name" value="DiOHA_6PGluconate_deHydtase_CS"/>
</dbReference>
<dbReference type="GeneID" id="92179357"/>
<evidence type="ECO:0008006" key="7">
    <source>
        <dbReference type="Google" id="ProtNLM"/>
    </source>
</evidence>
<gene>
    <name evidence="5" type="ORF">IAR55_002098</name>
</gene>
<evidence type="ECO:0000256" key="1">
    <source>
        <dbReference type="ARBA" id="ARBA00006486"/>
    </source>
</evidence>
<accession>A0AAW0YRW7</accession>
<comment type="similarity">
    <text evidence="1">Belongs to the IlvD/Edd family.</text>
</comment>
<dbReference type="GO" id="GO:0005739">
    <property type="term" value="C:mitochondrion"/>
    <property type="evidence" value="ECO:0007669"/>
    <property type="project" value="TreeGrafter"/>
</dbReference>
<dbReference type="GO" id="GO:0004160">
    <property type="term" value="F:dihydroxy-acid dehydratase activity"/>
    <property type="evidence" value="ECO:0007669"/>
    <property type="project" value="TreeGrafter"/>
</dbReference>
<evidence type="ECO:0000313" key="5">
    <source>
        <dbReference type="EMBL" id="KAK8861279.1"/>
    </source>
</evidence>
<dbReference type="RefSeq" id="XP_066803904.1">
    <property type="nucleotide sequence ID" value="XM_066945215.1"/>
</dbReference>
<reference evidence="5 6" key="1">
    <citation type="journal article" date="2024" name="bioRxiv">
        <title>Comparative genomics of Cryptococcus and Kwoniella reveals pathogenesis evolution and contrasting karyotype dynamics via intercentromeric recombination or chromosome fusion.</title>
        <authorList>
            <person name="Coelho M.A."/>
            <person name="David-Palma M."/>
            <person name="Shea T."/>
            <person name="Bowers K."/>
            <person name="McGinley-Smith S."/>
            <person name="Mohammad A.W."/>
            <person name="Gnirke A."/>
            <person name="Yurkov A.M."/>
            <person name="Nowrousian M."/>
            <person name="Sun S."/>
            <person name="Cuomo C.A."/>
            <person name="Heitman J."/>
        </authorList>
    </citation>
    <scope>NUCLEOTIDE SEQUENCE [LARGE SCALE GENOMIC DNA]</scope>
    <source>
        <strain evidence="5 6">CBS 13917</strain>
    </source>
</reference>
<feature type="domain" description="Dihydroxy-acid/6-phosphogluconate dehydratase C-terminal" evidence="4">
    <location>
        <begin position="369"/>
        <end position="444"/>
    </location>
</feature>
<dbReference type="Pfam" id="PF24877">
    <property type="entry name" value="ILV_EDD_C"/>
    <property type="match status" value="1"/>
</dbReference>
<name>A0AAW0YRW7_9TREE</name>
<dbReference type="Pfam" id="PF00920">
    <property type="entry name" value="ILVD_EDD_N"/>
    <property type="match status" value="1"/>
</dbReference>
<dbReference type="KEGG" id="kne:92179357"/>
<protein>
    <recommendedName>
        <fullName evidence="7">Dihydroxy-acid dehydratase</fullName>
    </recommendedName>
</protein>
<dbReference type="InterPro" id="IPR000581">
    <property type="entry name" value="ILV_EDD_N"/>
</dbReference>
<dbReference type="GO" id="GO:0009082">
    <property type="term" value="P:branched-chain amino acid biosynthetic process"/>
    <property type="evidence" value="ECO:0007669"/>
    <property type="project" value="TreeGrafter"/>
</dbReference>
<organism evidence="5 6">
    <name type="scientific">Kwoniella newhampshirensis</name>
    <dbReference type="NCBI Taxonomy" id="1651941"/>
    <lineage>
        <taxon>Eukaryota</taxon>
        <taxon>Fungi</taxon>
        <taxon>Dikarya</taxon>
        <taxon>Basidiomycota</taxon>
        <taxon>Agaricomycotina</taxon>
        <taxon>Tremellomycetes</taxon>
        <taxon>Tremellales</taxon>
        <taxon>Cryptococcaceae</taxon>
        <taxon>Kwoniella</taxon>
    </lineage>
</organism>
<evidence type="ECO:0000259" key="3">
    <source>
        <dbReference type="Pfam" id="PF00920"/>
    </source>
</evidence>
<evidence type="ECO:0000256" key="2">
    <source>
        <dbReference type="ARBA" id="ARBA00023239"/>
    </source>
</evidence>
<sequence>MLSRRIISACPSRGSRSVHVSASRSASEGLNRYSRTITQPKAQGASQAMLYATEGVDTIEDFDKAMVGVASVCLVPSVYLMVSVWARLEVETAAGGHWLDGMVVIPGCDKNMPGTLMALGRLNRPGLMVYGGTIRPGSCGGGADGRPKEVLDIVSAFQSYGRYLQEGQTEEAEKTRYETIRNACPGPGACGGMYTANTMASATEAMGMTLPGSSSFPAEYPEKWAECDSIGDVMKRLLEDNILPRQIMTRQSFENAMSVSDRVPFLADLKPSGKYVMEDINTIGGIPTDTLGKVMDRHVSWLTIRILRGNLAPGGAVSKITGKEGLKFTGKCRAFDDEESFVKAVEGGSIKKGEKTVVVLRYLGPKGGPAEGHVVPEAQVGGPIALVQDGDVIHIDAIANTLSMDVSDEELARRREKWTAPPLRPTQGTLLKYARAVTDASHGCVTDA</sequence>
<dbReference type="InterPro" id="IPR037237">
    <property type="entry name" value="IlvD/EDD_N"/>
</dbReference>
<dbReference type="SUPFAM" id="SSF52016">
    <property type="entry name" value="LeuD/IlvD-like"/>
    <property type="match status" value="1"/>
</dbReference>
<dbReference type="Gene3D" id="3.50.30.80">
    <property type="entry name" value="IlvD/EDD C-terminal domain-like"/>
    <property type="match status" value="2"/>
</dbReference>
<dbReference type="AlphaFoldDB" id="A0AAW0YRW7"/>
<dbReference type="PROSITE" id="PS00886">
    <property type="entry name" value="ILVD_EDD_1"/>
    <property type="match status" value="1"/>
</dbReference>
<dbReference type="Proteomes" id="UP001388673">
    <property type="component" value="Unassembled WGS sequence"/>
</dbReference>
<dbReference type="InterPro" id="IPR042096">
    <property type="entry name" value="Dihydro-acid_dehy_C"/>
</dbReference>